<evidence type="ECO:0000313" key="4">
    <source>
        <dbReference type="WBParaSite" id="NBR_0001923901-mRNA-1"/>
    </source>
</evidence>
<name>A0A0N4YPR8_NIPBR</name>
<dbReference type="EMBL" id="UYSL01024005">
    <property type="protein sequence ID" value="VDL82969.1"/>
    <property type="molecule type" value="Genomic_DNA"/>
</dbReference>
<evidence type="ECO:0000313" key="3">
    <source>
        <dbReference type="Proteomes" id="UP000271162"/>
    </source>
</evidence>
<accession>A0A0N4YPR8</accession>
<dbReference type="Proteomes" id="UP000271162">
    <property type="component" value="Unassembled WGS sequence"/>
</dbReference>
<keyword evidence="3" id="KW-1185">Reference proteome</keyword>
<dbReference type="AlphaFoldDB" id="A0A0N4YPR8"/>
<dbReference type="Pfam" id="PF00780">
    <property type="entry name" value="CNH"/>
    <property type="match status" value="1"/>
</dbReference>
<dbReference type="WBParaSite" id="NBR_0001923901-mRNA-1">
    <property type="protein sequence ID" value="NBR_0001923901-mRNA-1"/>
    <property type="gene ID" value="NBR_0001923901"/>
</dbReference>
<dbReference type="InterPro" id="IPR001180">
    <property type="entry name" value="CNH_dom"/>
</dbReference>
<reference evidence="4" key="1">
    <citation type="submission" date="2017-02" db="UniProtKB">
        <authorList>
            <consortium name="WormBaseParasite"/>
        </authorList>
    </citation>
    <scope>IDENTIFICATION</scope>
</reference>
<feature type="domain" description="CNH" evidence="1">
    <location>
        <begin position="2"/>
        <end position="35"/>
    </location>
</feature>
<sequence length="37" mass="4513">MLLAYQNYGLFMNSRGERTRNKVVEWEHMPMEFGMFV</sequence>
<organism evidence="4">
    <name type="scientific">Nippostrongylus brasiliensis</name>
    <name type="common">Rat hookworm</name>
    <dbReference type="NCBI Taxonomy" id="27835"/>
    <lineage>
        <taxon>Eukaryota</taxon>
        <taxon>Metazoa</taxon>
        <taxon>Ecdysozoa</taxon>
        <taxon>Nematoda</taxon>
        <taxon>Chromadorea</taxon>
        <taxon>Rhabditida</taxon>
        <taxon>Rhabditina</taxon>
        <taxon>Rhabditomorpha</taxon>
        <taxon>Strongyloidea</taxon>
        <taxon>Heligmosomidae</taxon>
        <taxon>Nippostrongylus</taxon>
    </lineage>
</organism>
<evidence type="ECO:0000259" key="1">
    <source>
        <dbReference type="Pfam" id="PF00780"/>
    </source>
</evidence>
<dbReference type="STRING" id="27835.A0A0N4YPR8"/>
<protein>
    <submittedName>
        <fullName evidence="4">CNH domain-containing protein</fullName>
    </submittedName>
</protein>
<gene>
    <name evidence="2" type="ORF">NBR_LOCUS19240</name>
</gene>
<evidence type="ECO:0000313" key="2">
    <source>
        <dbReference type="EMBL" id="VDL82969.1"/>
    </source>
</evidence>
<reference evidence="2 3" key="2">
    <citation type="submission" date="2018-11" db="EMBL/GenBank/DDBJ databases">
        <authorList>
            <consortium name="Pathogen Informatics"/>
        </authorList>
    </citation>
    <scope>NUCLEOTIDE SEQUENCE [LARGE SCALE GENOMIC DNA]</scope>
</reference>
<proteinExistence type="predicted"/>